<evidence type="ECO:0000313" key="2">
    <source>
        <dbReference type="EMBL" id="GBM41561.1"/>
    </source>
</evidence>
<proteinExistence type="predicted"/>
<feature type="signal peptide" evidence="1">
    <location>
        <begin position="1"/>
        <end position="18"/>
    </location>
</feature>
<gene>
    <name evidence="2" type="ORF">AVEN_215729_1</name>
</gene>
<organism evidence="2 3">
    <name type="scientific">Araneus ventricosus</name>
    <name type="common">Orbweaver spider</name>
    <name type="synonym">Epeira ventricosa</name>
    <dbReference type="NCBI Taxonomy" id="182803"/>
    <lineage>
        <taxon>Eukaryota</taxon>
        <taxon>Metazoa</taxon>
        <taxon>Ecdysozoa</taxon>
        <taxon>Arthropoda</taxon>
        <taxon>Chelicerata</taxon>
        <taxon>Arachnida</taxon>
        <taxon>Araneae</taxon>
        <taxon>Araneomorphae</taxon>
        <taxon>Entelegynae</taxon>
        <taxon>Araneoidea</taxon>
        <taxon>Araneidae</taxon>
        <taxon>Araneus</taxon>
    </lineage>
</organism>
<accession>A0A4Y2FJZ5</accession>
<keyword evidence="1" id="KW-0732">Signal</keyword>
<keyword evidence="3" id="KW-1185">Reference proteome</keyword>
<evidence type="ECO:0000256" key="1">
    <source>
        <dbReference type="SAM" id="SignalP"/>
    </source>
</evidence>
<name>A0A4Y2FJZ5_ARAVE</name>
<feature type="chain" id="PRO_5021294858" description="Secreted protein" evidence="1">
    <location>
        <begin position="19"/>
        <end position="114"/>
    </location>
</feature>
<comment type="caution">
    <text evidence="2">The sequence shown here is derived from an EMBL/GenBank/DDBJ whole genome shotgun (WGS) entry which is preliminary data.</text>
</comment>
<protein>
    <recommendedName>
        <fullName evidence="4">Secreted protein</fullName>
    </recommendedName>
</protein>
<reference evidence="2 3" key="1">
    <citation type="journal article" date="2019" name="Sci. Rep.">
        <title>Orb-weaving spider Araneus ventricosus genome elucidates the spidroin gene catalogue.</title>
        <authorList>
            <person name="Kono N."/>
            <person name="Nakamura H."/>
            <person name="Ohtoshi R."/>
            <person name="Moran D.A.P."/>
            <person name="Shinohara A."/>
            <person name="Yoshida Y."/>
            <person name="Fujiwara M."/>
            <person name="Mori M."/>
            <person name="Tomita M."/>
            <person name="Arakawa K."/>
        </authorList>
    </citation>
    <scope>NUCLEOTIDE SEQUENCE [LARGE SCALE GENOMIC DNA]</scope>
</reference>
<sequence>MNQFQRLFIVVMALRGLGFPTKSMSQGLAVKTPVYGDKLPSWRTFRATGPHLYFAWRKTRKTSSSQPDRRQQYIAKSHIGLAMDVLPVVHVINRNTCLIHPYHVCKERWVELSK</sequence>
<evidence type="ECO:0008006" key="4">
    <source>
        <dbReference type="Google" id="ProtNLM"/>
    </source>
</evidence>
<dbReference type="EMBL" id="BGPR01000967">
    <property type="protein sequence ID" value="GBM41561.1"/>
    <property type="molecule type" value="Genomic_DNA"/>
</dbReference>
<dbReference type="Proteomes" id="UP000499080">
    <property type="component" value="Unassembled WGS sequence"/>
</dbReference>
<dbReference type="AlphaFoldDB" id="A0A4Y2FJZ5"/>
<evidence type="ECO:0000313" key="3">
    <source>
        <dbReference type="Proteomes" id="UP000499080"/>
    </source>
</evidence>